<keyword evidence="1" id="KW-0175">Coiled coil</keyword>
<evidence type="ECO:0000313" key="4">
    <source>
        <dbReference type="Proteomes" id="UP000298030"/>
    </source>
</evidence>
<dbReference type="STRING" id="71717.A0A4Y7SC60"/>
<reference evidence="3 4" key="1">
    <citation type="journal article" date="2019" name="Nat. Ecol. Evol.">
        <title>Megaphylogeny resolves global patterns of mushroom evolution.</title>
        <authorList>
            <person name="Varga T."/>
            <person name="Krizsan K."/>
            <person name="Foldi C."/>
            <person name="Dima B."/>
            <person name="Sanchez-Garcia M."/>
            <person name="Sanchez-Ramirez S."/>
            <person name="Szollosi G.J."/>
            <person name="Szarkandi J.G."/>
            <person name="Papp V."/>
            <person name="Albert L."/>
            <person name="Andreopoulos W."/>
            <person name="Angelini C."/>
            <person name="Antonin V."/>
            <person name="Barry K.W."/>
            <person name="Bougher N.L."/>
            <person name="Buchanan P."/>
            <person name="Buyck B."/>
            <person name="Bense V."/>
            <person name="Catcheside P."/>
            <person name="Chovatia M."/>
            <person name="Cooper J."/>
            <person name="Damon W."/>
            <person name="Desjardin D."/>
            <person name="Finy P."/>
            <person name="Geml J."/>
            <person name="Haridas S."/>
            <person name="Hughes K."/>
            <person name="Justo A."/>
            <person name="Karasinski D."/>
            <person name="Kautmanova I."/>
            <person name="Kiss B."/>
            <person name="Kocsube S."/>
            <person name="Kotiranta H."/>
            <person name="LaButti K.M."/>
            <person name="Lechner B.E."/>
            <person name="Liimatainen K."/>
            <person name="Lipzen A."/>
            <person name="Lukacs Z."/>
            <person name="Mihaltcheva S."/>
            <person name="Morgado L.N."/>
            <person name="Niskanen T."/>
            <person name="Noordeloos M.E."/>
            <person name="Ohm R.A."/>
            <person name="Ortiz-Santana B."/>
            <person name="Ovrebo C."/>
            <person name="Racz N."/>
            <person name="Riley R."/>
            <person name="Savchenko A."/>
            <person name="Shiryaev A."/>
            <person name="Soop K."/>
            <person name="Spirin V."/>
            <person name="Szebenyi C."/>
            <person name="Tomsovsky M."/>
            <person name="Tulloss R.E."/>
            <person name="Uehling J."/>
            <person name="Grigoriev I.V."/>
            <person name="Vagvolgyi C."/>
            <person name="Papp T."/>
            <person name="Martin F.M."/>
            <person name="Miettinen O."/>
            <person name="Hibbett D.S."/>
            <person name="Nagy L.G."/>
        </authorList>
    </citation>
    <scope>NUCLEOTIDE SEQUENCE [LARGE SCALE GENOMIC DNA]</scope>
    <source>
        <strain evidence="3 4">FP101781</strain>
    </source>
</reference>
<organism evidence="3 4">
    <name type="scientific">Coprinellus micaceus</name>
    <name type="common">Glistening ink-cap mushroom</name>
    <name type="synonym">Coprinus micaceus</name>
    <dbReference type="NCBI Taxonomy" id="71717"/>
    <lineage>
        <taxon>Eukaryota</taxon>
        <taxon>Fungi</taxon>
        <taxon>Dikarya</taxon>
        <taxon>Basidiomycota</taxon>
        <taxon>Agaricomycotina</taxon>
        <taxon>Agaricomycetes</taxon>
        <taxon>Agaricomycetidae</taxon>
        <taxon>Agaricales</taxon>
        <taxon>Agaricineae</taxon>
        <taxon>Psathyrellaceae</taxon>
        <taxon>Coprinellus</taxon>
    </lineage>
</organism>
<feature type="domain" description="F-box" evidence="2">
    <location>
        <begin position="47"/>
        <end position="101"/>
    </location>
</feature>
<sequence length="101" mass="11755">LIREIDLEVEDVERAIAALTTRMEGLLERKEIHQRSVRDHEALLWGILHLPADILSEIFMDLVPVSGEWSLGVQKRPHPIVRISHVCRQWRHVALSNPLLW</sequence>
<dbReference type="InterPro" id="IPR001810">
    <property type="entry name" value="F-box_dom"/>
</dbReference>
<keyword evidence="4" id="KW-1185">Reference proteome</keyword>
<evidence type="ECO:0000313" key="3">
    <source>
        <dbReference type="EMBL" id="TEB19239.1"/>
    </source>
</evidence>
<dbReference type="Proteomes" id="UP000298030">
    <property type="component" value="Unassembled WGS sequence"/>
</dbReference>
<evidence type="ECO:0000259" key="2">
    <source>
        <dbReference type="Pfam" id="PF12937"/>
    </source>
</evidence>
<dbReference type="InterPro" id="IPR036047">
    <property type="entry name" value="F-box-like_dom_sf"/>
</dbReference>
<dbReference type="OrthoDB" id="3357519at2759"/>
<dbReference type="EMBL" id="QPFP01000202">
    <property type="protein sequence ID" value="TEB19239.1"/>
    <property type="molecule type" value="Genomic_DNA"/>
</dbReference>
<name>A0A4Y7SC60_COPMI</name>
<dbReference type="Gene3D" id="1.20.1280.50">
    <property type="match status" value="1"/>
</dbReference>
<feature type="coiled-coil region" evidence="1">
    <location>
        <begin position="2"/>
        <end position="29"/>
    </location>
</feature>
<proteinExistence type="predicted"/>
<comment type="caution">
    <text evidence="3">The sequence shown here is derived from an EMBL/GenBank/DDBJ whole genome shotgun (WGS) entry which is preliminary data.</text>
</comment>
<evidence type="ECO:0000256" key="1">
    <source>
        <dbReference type="SAM" id="Coils"/>
    </source>
</evidence>
<accession>A0A4Y7SC60</accession>
<dbReference type="SUPFAM" id="SSF81383">
    <property type="entry name" value="F-box domain"/>
    <property type="match status" value="1"/>
</dbReference>
<protein>
    <recommendedName>
        <fullName evidence="2">F-box domain-containing protein</fullName>
    </recommendedName>
</protein>
<dbReference type="Pfam" id="PF12937">
    <property type="entry name" value="F-box-like"/>
    <property type="match status" value="1"/>
</dbReference>
<feature type="non-terminal residue" evidence="3">
    <location>
        <position position="1"/>
    </location>
</feature>
<dbReference type="AlphaFoldDB" id="A0A4Y7SC60"/>
<gene>
    <name evidence="3" type="ORF">FA13DRAFT_1570760</name>
</gene>
<feature type="non-terminal residue" evidence="3">
    <location>
        <position position="101"/>
    </location>
</feature>